<sequence>MKSRFLLLLLAWLSAISIAHSAPREGRVYPFPHTDDTQDIHFERPCDDIARADYKSESFYAILLKTTPRCSVTDKQWRDIQKRFPDNKVFATRYQCDDEANFNYTNVDAEYGFIGVYAGRTKEEAQKLLEKTKVMRTFPDANIRVMQAVLEYP</sequence>
<dbReference type="Proteomes" id="UP000199397">
    <property type="component" value="Unassembled WGS sequence"/>
</dbReference>
<evidence type="ECO:0000313" key="2">
    <source>
        <dbReference type="EMBL" id="SDZ99724.1"/>
    </source>
</evidence>
<evidence type="ECO:0000256" key="1">
    <source>
        <dbReference type="SAM" id="SignalP"/>
    </source>
</evidence>
<proteinExistence type="predicted"/>
<organism evidence="2 3">
    <name type="scientific">Thiothrix caldifontis</name>
    <dbReference type="NCBI Taxonomy" id="525918"/>
    <lineage>
        <taxon>Bacteria</taxon>
        <taxon>Pseudomonadati</taxon>
        <taxon>Pseudomonadota</taxon>
        <taxon>Gammaproteobacteria</taxon>
        <taxon>Thiotrichales</taxon>
        <taxon>Thiotrichaceae</taxon>
        <taxon>Thiothrix</taxon>
    </lineage>
</organism>
<dbReference type="AlphaFoldDB" id="A0A1H3XM81"/>
<dbReference type="STRING" id="525918.SAMN05660964_00722"/>
<evidence type="ECO:0008006" key="4">
    <source>
        <dbReference type="Google" id="ProtNLM"/>
    </source>
</evidence>
<dbReference type="EMBL" id="FNQP01000003">
    <property type="protein sequence ID" value="SDZ99724.1"/>
    <property type="molecule type" value="Genomic_DNA"/>
</dbReference>
<accession>A0A1H3XM81</accession>
<name>A0A1H3XM81_9GAMM</name>
<keyword evidence="1" id="KW-0732">Signal</keyword>
<reference evidence="2 3" key="1">
    <citation type="submission" date="2016-10" db="EMBL/GenBank/DDBJ databases">
        <authorList>
            <person name="de Groot N.N."/>
        </authorList>
    </citation>
    <scope>NUCLEOTIDE SEQUENCE [LARGE SCALE GENOMIC DNA]</scope>
    <source>
        <strain evidence="2 3">DSM 21228</strain>
    </source>
</reference>
<gene>
    <name evidence="2" type="ORF">SAMN05660964_00722</name>
</gene>
<keyword evidence="3" id="KW-1185">Reference proteome</keyword>
<feature type="chain" id="PRO_5011667966" description="Sporulation related domain-containing protein" evidence="1">
    <location>
        <begin position="22"/>
        <end position="153"/>
    </location>
</feature>
<protein>
    <recommendedName>
        <fullName evidence="4">Sporulation related domain-containing protein</fullName>
    </recommendedName>
</protein>
<evidence type="ECO:0000313" key="3">
    <source>
        <dbReference type="Proteomes" id="UP000199397"/>
    </source>
</evidence>
<feature type="signal peptide" evidence="1">
    <location>
        <begin position="1"/>
        <end position="21"/>
    </location>
</feature>